<dbReference type="Proteomes" id="UP001652625">
    <property type="component" value="Chromosome 03"/>
</dbReference>
<sequence length="151" mass="17072">MLAAIARIEKNFNDFKVSFKQNDLKSLVEPLHVSKLSFNEILDLEVNLSTNSKQKDYAVESLCNVGGKSTIDMTYNVMKKLMSDEASCHFNIKGSNQKISFCEKCPVLFSAIIDAIKLQDKTAKDSDITTAIGKWLRMHGTLYKRQTTEKQ</sequence>
<dbReference type="GeneID" id="136078350"/>
<name>A0ABM4BLY3_HYDVU</name>
<protein>
    <submittedName>
        <fullName evidence="2">Uncharacterized protein LOC136078350</fullName>
    </submittedName>
</protein>
<evidence type="ECO:0000313" key="2">
    <source>
        <dbReference type="RefSeq" id="XP_065650084.1"/>
    </source>
</evidence>
<organism evidence="1 2">
    <name type="scientific">Hydra vulgaris</name>
    <name type="common">Hydra</name>
    <name type="synonym">Hydra attenuata</name>
    <dbReference type="NCBI Taxonomy" id="6087"/>
    <lineage>
        <taxon>Eukaryota</taxon>
        <taxon>Metazoa</taxon>
        <taxon>Cnidaria</taxon>
        <taxon>Hydrozoa</taxon>
        <taxon>Hydroidolina</taxon>
        <taxon>Anthoathecata</taxon>
        <taxon>Aplanulata</taxon>
        <taxon>Hydridae</taxon>
        <taxon>Hydra</taxon>
    </lineage>
</organism>
<gene>
    <name evidence="2" type="primary">LOC136078350</name>
</gene>
<proteinExistence type="predicted"/>
<accession>A0ABM4BLY3</accession>
<keyword evidence="1" id="KW-1185">Reference proteome</keyword>
<evidence type="ECO:0000313" key="1">
    <source>
        <dbReference type="Proteomes" id="UP001652625"/>
    </source>
</evidence>
<reference evidence="2" key="1">
    <citation type="submission" date="2025-08" db="UniProtKB">
        <authorList>
            <consortium name="RefSeq"/>
        </authorList>
    </citation>
    <scope>IDENTIFICATION</scope>
</reference>
<dbReference type="RefSeq" id="XP_065650084.1">
    <property type="nucleotide sequence ID" value="XM_065794012.1"/>
</dbReference>